<dbReference type="Proteomes" id="UP000008810">
    <property type="component" value="Chromosome 1"/>
</dbReference>
<dbReference type="EnsemblPlants" id="KQK12855">
    <property type="protein sequence ID" value="KQK12855"/>
    <property type="gene ID" value="BRADI_1g06435v3"/>
</dbReference>
<organism evidence="1">
    <name type="scientific">Brachypodium distachyon</name>
    <name type="common">Purple false brome</name>
    <name type="synonym">Trachynia distachya</name>
    <dbReference type="NCBI Taxonomy" id="15368"/>
    <lineage>
        <taxon>Eukaryota</taxon>
        <taxon>Viridiplantae</taxon>
        <taxon>Streptophyta</taxon>
        <taxon>Embryophyta</taxon>
        <taxon>Tracheophyta</taxon>
        <taxon>Spermatophyta</taxon>
        <taxon>Magnoliopsida</taxon>
        <taxon>Liliopsida</taxon>
        <taxon>Poales</taxon>
        <taxon>Poaceae</taxon>
        <taxon>BOP clade</taxon>
        <taxon>Pooideae</taxon>
        <taxon>Stipodae</taxon>
        <taxon>Brachypodieae</taxon>
        <taxon>Brachypodium</taxon>
    </lineage>
</organism>
<dbReference type="EMBL" id="CM000880">
    <property type="protein sequence ID" value="KQK12855.1"/>
    <property type="molecule type" value="Genomic_DNA"/>
</dbReference>
<dbReference type="Gramene" id="KQK12855">
    <property type="protein sequence ID" value="KQK12855"/>
    <property type="gene ID" value="BRADI_1g06435v3"/>
</dbReference>
<reference evidence="1 2" key="1">
    <citation type="journal article" date="2010" name="Nature">
        <title>Genome sequencing and analysis of the model grass Brachypodium distachyon.</title>
        <authorList>
            <consortium name="International Brachypodium Initiative"/>
        </authorList>
    </citation>
    <scope>NUCLEOTIDE SEQUENCE [LARGE SCALE GENOMIC DNA]</scope>
    <source>
        <strain evidence="1 2">Bd21</strain>
    </source>
</reference>
<reference evidence="2" key="3">
    <citation type="submission" date="2018-08" db="UniProtKB">
        <authorList>
            <consortium name="EnsemblPlants"/>
        </authorList>
    </citation>
    <scope>IDENTIFICATION</scope>
    <source>
        <strain evidence="2">cv. Bd21</strain>
    </source>
</reference>
<keyword evidence="3" id="KW-1185">Reference proteome</keyword>
<accession>A0A0Q3GP95</accession>
<reference evidence="1" key="2">
    <citation type="submission" date="2017-06" db="EMBL/GenBank/DDBJ databases">
        <title>WGS assembly of Brachypodium distachyon.</title>
        <authorList>
            <consortium name="The International Brachypodium Initiative"/>
            <person name="Lucas S."/>
            <person name="Harmon-Smith M."/>
            <person name="Lail K."/>
            <person name="Tice H."/>
            <person name="Grimwood J."/>
            <person name="Bruce D."/>
            <person name="Barry K."/>
            <person name="Shu S."/>
            <person name="Lindquist E."/>
            <person name="Wang M."/>
            <person name="Pitluck S."/>
            <person name="Vogel J.P."/>
            <person name="Garvin D.F."/>
            <person name="Mockler T.C."/>
            <person name="Schmutz J."/>
            <person name="Rokhsar D."/>
            <person name="Bevan M.W."/>
        </authorList>
    </citation>
    <scope>NUCLEOTIDE SEQUENCE</scope>
    <source>
        <strain evidence="1">Bd21</strain>
    </source>
</reference>
<evidence type="ECO:0000313" key="2">
    <source>
        <dbReference type="EnsemblPlants" id="KQK12855"/>
    </source>
</evidence>
<gene>
    <name evidence="1" type="ORF">BRADI_1g06435v3</name>
</gene>
<evidence type="ECO:0000313" key="3">
    <source>
        <dbReference type="Proteomes" id="UP000008810"/>
    </source>
</evidence>
<sequence>MRAKRRTRSCGIRAHVFISLVITKKDTPESNICRGTLRHYLVRPNEQKFQNHIAFCKLVHLFELKRVRGYPNVITSSQP</sequence>
<name>A0A0Q3GP95_BRADI</name>
<protein>
    <submittedName>
        <fullName evidence="1 2">Uncharacterized protein</fullName>
    </submittedName>
</protein>
<dbReference type="InParanoid" id="A0A0Q3GP95"/>
<proteinExistence type="predicted"/>
<evidence type="ECO:0000313" key="1">
    <source>
        <dbReference type="EMBL" id="KQK12855.1"/>
    </source>
</evidence>
<dbReference type="AlphaFoldDB" id="A0A0Q3GP95"/>